<proteinExistence type="predicted"/>
<sequence>MYNIINFVQAQSHDYKSQKSIYNIITGKKSHQTFFDAASQNLLSLYHSLPNLKYPSFERFSNDDSDFNEDCALITHPKYTYDSLINTFSAIQLLTQTVSNLNHHQNHFIPTSQHQFIQQRVKEVFTYIKIHNLHNDFKDELTQLFTTLYQQLGQTYLHYYLQGFEESMYTRQQVSLIENIPQHHLLELEYIELVSLLSLIEDNQNFKLLSKLIILPSLLNKTQLTLNGLTHGQSIETIQQQQNVKINTIEDHLLELFIKGYIHDYYSYFSEEDIETFSPYYATHRDERLRLFKEQFPNYSYFQIKLMIVGIERGDLVVT</sequence>
<comment type="caution">
    <text evidence="2">The sequence shown here is derived from an EMBL/GenBank/DDBJ whole genome shotgun (WGS) entry which is preliminary data.</text>
</comment>
<dbReference type="PIRSF" id="PIRSF021350">
    <property type="entry name" value="UCP021350"/>
    <property type="match status" value="1"/>
</dbReference>
<dbReference type="EMBL" id="LUGM01000002">
    <property type="protein sequence ID" value="KYH14461.1"/>
    <property type="molecule type" value="Genomic_DNA"/>
</dbReference>
<dbReference type="InterPro" id="IPR008308">
    <property type="entry name" value="YpbB-like"/>
</dbReference>
<dbReference type="AlphaFoldDB" id="A0A151A4U1"/>
<accession>A0A151A4U1</accession>
<organism evidence="2 3">
    <name type="scientific">Staphylococcus kloosii</name>
    <dbReference type="NCBI Taxonomy" id="29384"/>
    <lineage>
        <taxon>Bacteria</taxon>
        <taxon>Bacillati</taxon>
        <taxon>Bacillota</taxon>
        <taxon>Bacilli</taxon>
        <taxon>Bacillales</taxon>
        <taxon>Staphylococcaceae</taxon>
        <taxon>Staphylococcus</taxon>
    </lineage>
</organism>
<gene>
    <name evidence="2" type="ORF">A0131_06690</name>
</gene>
<dbReference type="RefSeq" id="WP_061854635.1">
    <property type="nucleotide sequence ID" value="NZ_LUGM01000002.1"/>
</dbReference>
<protein>
    <recommendedName>
        <fullName evidence="1">Helicase Helix-turn-helix domain-containing protein</fullName>
    </recommendedName>
</protein>
<evidence type="ECO:0000313" key="2">
    <source>
        <dbReference type="EMBL" id="KYH14461.1"/>
    </source>
</evidence>
<dbReference type="InterPro" id="IPR029491">
    <property type="entry name" value="Helicase_HTH"/>
</dbReference>
<dbReference type="Proteomes" id="UP000075418">
    <property type="component" value="Unassembled WGS sequence"/>
</dbReference>
<evidence type="ECO:0000313" key="3">
    <source>
        <dbReference type="Proteomes" id="UP000075418"/>
    </source>
</evidence>
<dbReference type="Pfam" id="PF14493">
    <property type="entry name" value="HTH_40"/>
    <property type="match status" value="1"/>
</dbReference>
<feature type="domain" description="Helicase Helix-turn-helix" evidence="1">
    <location>
        <begin position="222"/>
        <end position="308"/>
    </location>
</feature>
<name>A0A151A4U1_9STAP</name>
<reference evidence="2 3" key="1">
    <citation type="submission" date="2016-02" db="EMBL/GenBank/DDBJ databases">
        <title>Draft genome sequence of hydrocarbon degrading Staphylococcus saprophyticus Strain CNV2, isolated from crude-oil contaminated soil from Noonmati Oil Refinery, Guwahati, Assam, India.</title>
        <authorList>
            <person name="Mukherjee A."/>
            <person name="Chettri B."/>
            <person name="Langpoklakpam J."/>
            <person name="Singh A.K."/>
            <person name="Chattopadhyay D.J."/>
        </authorList>
    </citation>
    <scope>NUCLEOTIDE SEQUENCE [LARGE SCALE GENOMIC DNA]</scope>
    <source>
        <strain evidence="2 3">CNV2</strain>
    </source>
</reference>
<evidence type="ECO:0000259" key="1">
    <source>
        <dbReference type="Pfam" id="PF14493"/>
    </source>
</evidence>